<feature type="compositionally biased region" description="Polar residues" evidence="8">
    <location>
        <begin position="1"/>
        <end position="14"/>
    </location>
</feature>
<feature type="transmembrane region" description="Helical" evidence="9">
    <location>
        <begin position="595"/>
        <end position="617"/>
    </location>
</feature>
<keyword evidence="6 9" id="KW-1133">Transmembrane helix</keyword>
<proteinExistence type="inferred from homology"/>
<feature type="compositionally biased region" description="Acidic residues" evidence="8">
    <location>
        <begin position="136"/>
        <end position="145"/>
    </location>
</feature>
<dbReference type="EMBL" id="CP014500">
    <property type="protein sequence ID" value="ANB10982.1"/>
    <property type="molecule type" value="Genomic_DNA"/>
</dbReference>
<dbReference type="InterPro" id="IPR013057">
    <property type="entry name" value="AA_transpt_TM"/>
</dbReference>
<evidence type="ECO:0000256" key="2">
    <source>
        <dbReference type="ARBA" id="ARBA00008066"/>
    </source>
</evidence>
<reference evidence="11 12" key="1">
    <citation type="submission" date="2016-02" db="EMBL/GenBank/DDBJ databases">
        <title>Complete genome sequence and transcriptome regulation of the pentose utilising yeast Sugiyamaella lignohabitans.</title>
        <authorList>
            <person name="Bellasio M."/>
            <person name="Peymann A."/>
            <person name="Valli M."/>
            <person name="Sipitzky M."/>
            <person name="Graf A."/>
            <person name="Sauer M."/>
            <person name="Marx H."/>
            <person name="Mattanovich D."/>
        </authorList>
    </citation>
    <scope>NUCLEOTIDE SEQUENCE [LARGE SCALE GENOMIC DNA]</scope>
    <source>
        <strain evidence="11 12">CBS 10342</strain>
    </source>
</reference>
<feature type="domain" description="Amino acid transporter transmembrane" evidence="10">
    <location>
        <begin position="258"/>
        <end position="648"/>
    </location>
</feature>
<evidence type="ECO:0000256" key="8">
    <source>
        <dbReference type="SAM" id="MobiDB-lite"/>
    </source>
</evidence>
<accession>A0A167BYH2</accession>
<evidence type="ECO:0000256" key="5">
    <source>
        <dbReference type="ARBA" id="ARBA00022970"/>
    </source>
</evidence>
<dbReference type="OrthoDB" id="655540at2759"/>
<keyword evidence="5" id="KW-0029">Amino-acid transport</keyword>
<dbReference type="RefSeq" id="XP_018733459.1">
    <property type="nucleotide sequence ID" value="XM_018880805.1"/>
</dbReference>
<keyword evidence="12" id="KW-1185">Reference proteome</keyword>
<comment type="similarity">
    <text evidence="2">Belongs to the amino acid/polyamine transporter 2 family.</text>
</comment>
<feature type="region of interest" description="Disordered" evidence="8">
    <location>
        <begin position="1"/>
        <end position="61"/>
    </location>
</feature>
<dbReference type="AlphaFoldDB" id="A0A167BYH2"/>
<evidence type="ECO:0000256" key="1">
    <source>
        <dbReference type="ARBA" id="ARBA00004141"/>
    </source>
</evidence>
<evidence type="ECO:0000256" key="4">
    <source>
        <dbReference type="ARBA" id="ARBA00022692"/>
    </source>
</evidence>
<feature type="transmembrane region" description="Helical" evidence="9">
    <location>
        <begin position="286"/>
        <end position="305"/>
    </location>
</feature>
<feature type="compositionally biased region" description="Low complexity" evidence="8">
    <location>
        <begin position="16"/>
        <end position="33"/>
    </location>
</feature>
<dbReference type="GO" id="GO:0000329">
    <property type="term" value="C:fungal-type vacuole membrane"/>
    <property type="evidence" value="ECO:0007669"/>
    <property type="project" value="EnsemblFungi"/>
</dbReference>
<evidence type="ECO:0000256" key="3">
    <source>
        <dbReference type="ARBA" id="ARBA00022448"/>
    </source>
</evidence>
<evidence type="ECO:0000313" key="11">
    <source>
        <dbReference type="EMBL" id="ANB10982.1"/>
    </source>
</evidence>
<dbReference type="PANTHER" id="PTHR22950">
    <property type="entry name" value="AMINO ACID TRANSPORTER"/>
    <property type="match status" value="1"/>
</dbReference>
<dbReference type="GO" id="GO:0090513">
    <property type="term" value="P:L-histidine transmembrane import into vacuole"/>
    <property type="evidence" value="ECO:0007669"/>
    <property type="project" value="EnsemblFungi"/>
</dbReference>
<dbReference type="GO" id="GO:0005290">
    <property type="term" value="F:L-histidine transmembrane transporter activity"/>
    <property type="evidence" value="ECO:0007669"/>
    <property type="project" value="EnsemblFungi"/>
</dbReference>
<dbReference type="PANTHER" id="PTHR22950:SF692">
    <property type="entry name" value="TRANSMEMBRANE AMINO ACID TRANSPORTER FAMILY PROTEIN"/>
    <property type="match status" value="1"/>
</dbReference>
<feature type="transmembrane region" description="Helical" evidence="9">
    <location>
        <begin position="437"/>
        <end position="458"/>
    </location>
</feature>
<feature type="transmembrane region" description="Helical" evidence="9">
    <location>
        <begin position="337"/>
        <end position="359"/>
    </location>
</feature>
<evidence type="ECO:0000313" key="12">
    <source>
        <dbReference type="Proteomes" id="UP000189580"/>
    </source>
</evidence>
<dbReference type="GO" id="GO:0015188">
    <property type="term" value="F:L-isoleucine transmembrane transporter activity"/>
    <property type="evidence" value="ECO:0007669"/>
    <property type="project" value="EnsemblFungi"/>
</dbReference>
<dbReference type="Pfam" id="PF01490">
    <property type="entry name" value="Aa_trans"/>
    <property type="match status" value="1"/>
</dbReference>
<dbReference type="GO" id="GO:0007034">
    <property type="term" value="P:vacuolar transport"/>
    <property type="evidence" value="ECO:0007669"/>
    <property type="project" value="EnsemblFungi"/>
</dbReference>
<feature type="transmembrane region" description="Helical" evidence="9">
    <location>
        <begin position="572"/>
        <end position="589"/>
    </location>
</feature>
<keyword evidence="4 9" id="KW-0812">Transmembrane</keyword>
<dbReference type="GO" id="GO:0005302">
    <property type="term" value="F:L-tyrosine transmembrane transporter activity"/>
    <property type="evidence" value="ECO:0007669"/>
    <property type="project" value="EnsemblFungi"/>
</dbReference>
<dbReference type="GO" id="GO:0015824">
    <property type="term" value="P:proline transport"/>
    <property type="evidence" value="ECO:0007669"/>
    <property type="project" value="EnsemblFungi"/>
</dbReference>
<evidence type="ECO:0000256" key="7">
    <source>
        <dbReference type="ARBA" id="ARBA00023136"/>
    </source>
</evidence>
<organism evidence="11 12">
    <name type="scientific">Sugiyamaella lignohabitans</name>
    <dbReference type="NCBI Taxonomy" id="796027"/>
    <lineage>
        <taxon>Eukaryota</taxon>
        <taxon>Fungi</taxon>
        <taxon>Dikarya</taxon>
        <taxon>Ascomycota</taxon>
        <taxon>Saccharomycotina</taxon>
        <taxon>Dipodascomycetes</taxon>
        <taxon>Dipodascales</taxon>
        <taxon>Trichomonascaceae</taxon>
        <taxon>Sugiyamaella</taxon>
    </lineage>
</organism>
<feature type="transmembrane region" description="Helical" evidence="9">
    <location>
        <begin position="479"/>
        <end position="498"/>
    </location>
</feature>
<evidence type="ECO:0000256" key="9">
    <source>
        <dbReference type="SAM" id="Phobius"/>
    </source>
</evidence>
<feature type="region of interest" description="Disordered" evidence="8">
    <location>
        <begin position="136"/>
        <end position="172"/>
    </location>
</feature>
<dbReference type="GeneID" id="30035834"/>
<name>A0A167BYH2_9ASCO</name>
<gene>
    <name evidence="11" type="primary">AVT1</name>
    <name evidence="11" type="ORF">AWJ20_3776</name>
</gene>
<feature type="compositionally biased region" description="Polar residues" evidence="8">
    <location>
        <begin position="160"/>
        <end position="172"/>
    </location>
</feature>
<dbReference type="KEGG" id="slb:AWJ20_3776"/>
<evidence type="ECO:0000256" key="6">
    <source>
        <dbReference type="ARBA" id="ARBA00022989"/>
    </source>
</evidence>
<comment type="subcellular location">
    <subcellularLocation>
        <location evidence="1">Membrane</location>
        <topology evidence="1">Multi-pass membrane protein</topology>
    </subcellularLocation>
</comment>
<dbReference type="GO" id="GO:0015186">
    <property type="term" value="F:L-glutamine transmembrane transporter activity"/>
    <property type="evidence" value="ECO:0007669"/>
    <property type="project" value="EnsemblFungi"/>
</dbReference>
<sequence length="660" mass="71291">MPGTNSQIPSSPDRNGSAAHGSSAWHGGSSTSGLPSSATYGTPGLGTGGTTTTGGGIGSGNLTSSRRSSFFNGAGGGLNSIEHFASSYTRAQSFLAIEPPSEISRQRSFFDETGSPVIPSSFASRYRPHFDEGTDFTDAIDEDGYESSTYLDDNEDASGHISTGGTEPSQTDHLLGHNESLYGSYKSTSTSGGYLNIPTHNRRHPRSRRLSLYTAEPDQGTHILGESQAISTGTEQDPVIIQKVEDEDGHITTVIAGQSTAPQTVFNSVNILIGIGLLALPLGFRYAGWVIGCILLVISAASTFYSAKLLAKCLDTDSTIVTYADVAYAAFGSRARILVSMLFTIELMGAGVSLVVLFSDSLHSLVPSISQLQWKFVAFAILTPPCFLPLRILSFSSIMGITATFALVVIVLFDGFYKADSPGSLLHPATTWMWPEKWSLLPMSIGIFMAPWGGHAVFPNIYRDMRHPQKYGQCLKTTYKITFLVDASMGVLGFLMFGQDVMDEVTKSILLTPGYPESLNYLITLLIATIPLAKTPLNARPIVSTLDILFGIDKVEFGDKTSHHFGARIGKFLVRVSVVASFVLMAIAFPDFDRIIAFFGSLLCVTICMILPLSFYLKLYAGRISKFELILDYILLVFFSILAIVGTIWCMLPADLIGRE</sequence>
<feature type="transmembrane region" description="Helical" evidence="9">
    <location>
        <begin position="397"/>
        <end position="417"/>
    </location>
</feature>
<feature type="transmembrane region" description="Helical" evidence="9">
    <location>
        <begin position="629"/>
        <end position="654"/>
    </location>
</feature>
<evidence type="ECO:0000259" key="10">
    <source>
        <dbReference type="Pfam" id="PF01490"/>
    </source>
</evidence>
<dbReference type="Proteomes" id="UP000189580">
    <property type="component" value="Chromosome c"/>
</dbReference>
<feature type="transmembrane region" description="Helical" evidence="9">
    <location>
        <begin position="371"/>
        <end position="390"/>
    </location>
</feature>
<keyword evidence="3" id="KW-0813">Transport</keyword>
<feature type="compositionally biased region" description="Gly residues" evidence="8">
    <location>
        <begin position="43"/>
        <end position="59"/>
    </location>
</feature>
<keyword evidence="7 9" id="KW-0472">Membrane</keyword>
<protein>
    <submittedName>
        <fullName evidence="11">Avt1p</fullName>
    </submittedName>
</protein>
<feature type="transmembrane region" description="Helical" evidence="9">
    <location>
        <begin position="518"/>
        <end position="537"/>
    </location>
</feature>